<evidence type="ECO:0000259" key="2">
    <source>
        <dbReference type="PROSITE" id="PS50132"/>
    </source>
</evidence>
<dbReference type="PROSITE" id="PS50132">
    <property type="entry name" value="RGS"/>
    <property type="match status" value="1"/>
</dbReference>
<feature type="region of interest" description="Disordered" evidence="1">
    <location>
        <begin position="499"/>
        <end position="536"/>
    </location>
</feature>
<name>A0A835Z419_9STRA</name>
<evidence type="ECO:0000313" key="3">
    <source>
        <dbReference type="EMBL" id="KAG5186861.1"/>
    </source>
</evidence>
<feature type="domain" description="RGS" evidence="2">
    <location>
        <begin position="199"/>
        <end position="379"/>
    </location>
</feature>
<dbReference type="InterPro" id="IPR016137">
    <property type="entry name" value="RGS"/>
</dbReference>
<feature type="compositionally biased region" description="Polar residues" evidence="1">
    <location>
        <begin position="523"/>
        <end position="536"/>
    </location>
</feature>
<dbReference type="Proteomes" id="UP000664859">
    <property type="component" value="Unassembled WGS sequence"/>
</dbReference>
<protein>
    <recommendedName>
        <fullName evidence="2">RGS domain-containing protein</fullName>
    </recommendedName>
</protein>
<dbReference type="AlphaFoldDB" id="A0A835Z419"/>
<dbReference type="PANTHER" id="PTHR10845:SF192">
    <property type="entry name" value="DOUBLE HIT, ISOFORM B"/>
    <property type="match status" value="1"/>
</dbReference>
<evidence type="ECO:0000313" key="4">
    <source>
        <dbReference type="Proteomes" id="UP000664859"/>
    </source>
</evidence>
<dbReference type="InterPro" id="IPR044926">
    <property type="entry name" value="RGS_subdomain_2"/>
</dbReference>
<dbReference type="Pfam" id="PF00615">
    <property type="entry name" value="RGS"/>
    <property type="match status" value="1"/>
</dbReference>
<dbReference type="Gene3D" id="1.10.167.10">
    <property type="entry name" value="Regulator of G-protein Signalling 4, domain 2"/>
    <property type="match status" value="1"/>
</dbReference>
<dbReference type="EMBL" id="JAFCMP010000101">
    <property type="protein sequence ID" value="KAG5186861.1"/>
    <property type="molecule type" value="Genomic_DNA"/>
</dbReference>
<evidence type="ECO:0000256" key="1">
    <source>
        <dbReference type="SAM" id="MobiDB-lite"/>
    </source>
</evidence>
<organism evidence="3 4">
    <name type="scientific">Tribonema minus</name>
    <dbReference type="NCBI Taxonomy" id="303371"/>
    <lineage>
        <taxon>Eukaryota</taxon>
        <taxon>Sar</taxon>
        <taxon>Stramenopiles</taxon>
        <taxon>Ochrophyta</taxon>
        <taxon>PX clade</taxon>
        <taxon>Xanthophyceae</taxon>
        <taxon>Tribonematales</taxon>
        <taxon>Tribonemataceae</taxon>
        <taxon>Tribonema</taxon>
    </lineage>
</organism>
<proteinExistence type="predicted"/>
<feature type="compositionally biased region" description="Low complexity" evidence="1">
    <location>
        <begin position="499"/>
        <end position="508"/>
    </location>
</feature>
<comment type="caution">
    <text evidence="3">The sequence shown here is derived from an EMBL/GenBank/DDBJ whole genome shotgun (WGS) entry which is preliminary data.</text>
</comment>
<keyword evidence="4" id="KW-1185">Reference proteome</keyword>
<feature type="compositionally biased region" description="Low complexity" evidence="1">
    <location>
        <begin position="421"/>
        <end position="431"/>
    </location>
</feature>
<dbReference type="PANTHER" id="PTHR10845">
    <property type="entry name" value="REGULATOR OF G PROTEIN SIGNALING"/>
    <property type="match status" value="1"/>
</dbReference>
<gene>
    <name evidence="3" type="ORF">JKP88DRAFT_308556</name>
</gene>
<reference evidence="3" key="1">
    <citation type="submission" date="2021-02" db="EMBL/GenBank/DDBJ databases">
        <title>First Annotated Genome of the Yellow-green Alga Tribonema minus.</title>
        <authorList>
            <person name="Mahan K.M."/>
        </authorList>
    </citation>
    <scope>NUCLEOTIDE SEQUENCE</scope>
    <source>
        <strain evidence="3">UTEX B ZZ1240</strain>
    </source>
</reference>
<feature type="compositionally biased region" description="Basic residues" evidence="1">
    <location>
        <begin position="432"/>
        <end position="450"/>
    </location>
</feature>
<sequence length="536" mass="57203">MPANLAAAADEAFDETRKGARCTLPANLAAAADDAFDETRKGARWAFDGTRKGASEFSFTAVVKTLPANLAAAANAAFDETHKGARSAQRKAKLSRMAISLERTLAAMGRTPSRAASLNEAGFRAELGDKAGFRAELGEKAPAAREVAIVREFIKGGAVPPDVLDVLVDLAPTPYALGRFRAWASNNLLDENLDFYYDVGLGRFRAWASNNLLDENLDFYYDAGSFRTANDWELASDAKHILDMFVRPGADMEVNLSSTTRAETLARVNLSSTTRAETLARVNLSSTTRAETLARVTALLEALHARAAALGASEQHGSGADSGADYSMASMLRNGGMDPGLAAGDEEYQRICNELRRAFSAAESQVLDLLRLDAYPRFVAALNLELEDLIDGRALRSDELESYLQLVRAVVSYHEDPPAKPSAEAQAAARARLLKKRRRRTHRRRGRSPPRKAAGGGIAKWWQEVIAAPEFAEYAAAGTHISGQPSSGAPLAMQDEVAAAAAAAAAAEADPDIAKPHADGSDVSPQTVATATDTTA</sequence>
<accession>A0A835Z419</accession>
<feature type="region of interest" description="Disordered" evidence="1">
    <location>
        <begin position="416"/>
        <end position="456"/>
    </location>
</feature>
<dbReference type="SUPFAM" id="SSF48097">
    <property type="entry name" value="Regulator of G-protein signaling, RGS"/>
    <property type="match status" value="1"/>
</dbReference>
<dbReference type="InterPro" id="IPR036305">
    <property type="entry name" value="RGS_sf"/>
</dbReference>